<dbReference type="AlphaFoldDB" id="A0A422NNW7"/>
<dbReference type="Proteomes" id="UP000284403">
    <property type="component" value="Unassembled WGS sequence"/>
</dbReference>
<evidence type="ECO:0000313" key="3">
    <source>
        <dbReference type="Proteomes" id="UP000284403"/>
    </source>
</evidence>
<dbReference type="GeneID" id="40321031"/>
<sequence>MSDASSEGGCSGGASMKVSTATPESEVEKRLQRCRGPWLYCYPRARAHSSLLACYRAMGGRGGLAPQRLCRDAARDISSLFASPRTATKTDHTQNPTRKEAPLSLRLAQRMYPSCQMPLVSESTVSMVEAVLSHLQLSEGTPVFLPGLLLYPHYHLLELFDAWNLRVLGYDVDYVTMRVEEDEFRKKLRDVGHSSNCNRNSSKKSCISCKECSAIVLFIGVGARFLTNVESIVSIAREDSRVLTLELQPVTAASFWPETCSAGRADVQITCMDAAGEMGGAIAFSKDPLLARGILARLEGRPLAAARRQWVSFARHIAHVMVSDGMSFRLALWVMQWGSLAAQKLRPRRRWPTAEEAQVDETARRAGRGAVARADRIFEFLMASQVKVARGGATSRENDGMSSVGDKKKSNKNNGQINLVVPSRGESPNSAFSQPHRGLLLWMLTTVTSLQRRVDADCFSLWEFLSRLRNDVEVVSAGEPTTPRRCVAGHSDSLLLRVREPEAAARALRTAGFDAVPAVACVWSGCSGAGEARKRLVATLREIVLLPDCPQSAALAQHALFLPLYAEMRWKNREKLHHVMQKTFPASLFCSPSAHFRQHVTSTPSQHAYRSTEVEALLRSCKQTCKDTNALFADSQPLLLWALLGPVPGYLLSKL</sequence>
<reference evidence="2 3" key="1">
    <citation type="journal article" date="2018" name="BMC Genomics">
        <title>Genomic comparison of Trypanosoma conorhini and Trypanosoma rangeli to Trypanosoma cruzi strains of high and low virulence.</title>
        <authorList>
            <person name="Bradwell K.R."/>
            <person name="Koparde V.N."/>
            <person name="Matveyev A.V."/>
            <person name="Serrano M.G."/>
            <person name="Alves J.M."/>
            <person name="Parikh H."/>
            <person name="Huang B."/>
            <person name="Lee V."/>
            <person name="Espinosa-Alvarez O."/>
            <person name="Ortiz P.A."/>
            <person name="Costa-Martins A.G."/>
            <person name="Teixeira M.M."/>
            <person name="Buck G.A."/>
        </authorList>
    </citation>
    <scope>NUCLEOTIDE SEQUENCE [LARGE SCALE GENOMIC DNA]</scope>
    <source>
        <strain evidence="2 3">025E</strain>
    </source>
</reference>
<accession>A0A422NNW7</accession>
<evidence type="ECO:0000313" key="2">
    <source>
        <dbReference type="EMBL" id="RNF07200.1"/>
    </source>
</evidence>
<dbReference type="OrthoDB" id="246957at2759"/>
<feature type="region of interest" description="Disordered" evidence="1">
    <location>
        <begin position="1"/>
        <end position="27"/>
    </location>
</feature>
<protein>
    <submittedName>
        <fullName evidence="2">Uncharacterized protein</fullName>
    </submittedName>
</protein>
<feature type="region of interest" description="Disordered" evidence="1">
    <location>
        <begin position="391"/>
        <end position="414"/>
    </location>
</feature>
<dbReference type="EMBL" id="MKKU01000573">
    <property type="protein sequence ID" value="RNF07200.1"/>
    <property type="molecule type" value="Genomic_DNA"/>
</dbReference>
<evidence type="ECO:0000256" key="1">
    <source>
        <dbReference type="SAM" id="MobiDB-lite"/>
    </source>
</evidence>
<comment type="caution">
    <text evidence="2">The sequence shown here is derived from an EMBL/GenBank/DDBJ whole genome shotgun (WGS) entry which is preliminary data.</text>
</comment>
<proteinExistence type="predicted"/>
<dbReference type="RefSeq" id="XP_029225611.1">
    <property type="nucleotide sequence ID" value="XM_029374286.1"/>
</dbReference>
<organism evidence="2 3">
    <name type="scientific">Trypanosoma conorhini</name>
    <dbReference type="NCBI Taxonomy" id="83891"/>
    <lineage>
        <taxon>Eukaryota</taxon>
        <taxon>Discoba</taxon>
        <taxon>Euglenozoa</taxon>
        <taxon>Kinetoplastea</taxon>
        <taxon>Metakinetoplastina</taxon>
        <taxon>Trypanosomatida</taxon>
        <taxon>Trypanosomatidae</taxon>
        <taxon>Trypanosoma</taxon>
    </lineage>
</organism>
<name>A0A422NNW7_9TRYP</name>
<gene>
    <name evidence="2" type="ORF">Tco025E_07420</name>
</gene>
<keyword evidence="3" id="KW-1185">Reference proteome</keyword>